<reference evidence="2" key="1">
    <citation type="journal article" date="2021" name="ISME J.">
        <title>Evolutionary origin and ecological implication of a unique nif island in free-living Bradyrhizobium lineages.</title>
        <authorList>
            <person name="Tao J."/>
        </authorList>
    </citation>
    <scope>NUCLEOTIDE SEQUENCE [LARGE SCALE GENOMIC DNA]</scope>
    <source>
        <strain evidence="2">SZCCT0434</strain>
    </source>
</reference>
<accession>A0ABS5FY95</accession>
<evidence type="ECO:0000313" key="2">
    <source>
        <dbReference type="Proteomes" id="UP001315278"/>
    </source>
</evidence>
<comment type="caution">
    <text evidence="1">The sequence shown here is derived from an EMBL/GenBank/DDBJ whole genome shotgun (WGS) entry which is preliminary data.</text>
</comment>
<gene>
    <name evidence="1" type="ORF">JQ615_41440</name>
</gene>
<evidence type="ECO:0000313" key="1">
    <source>
        <dbReference type="EMBL" id="MBR0801801.1"/>
    </source>
</evidence>
<protein>
    <submittedName>
        <fullName evidence="1">Uncharacterized protein</fullName>
    </submittedName>
</protein>
<proteinExistence type="predicted"/>
<name>A0ABS5FY95_9BRAD</name>
<organism evidence="1 2">
    <name type="scientific">Bradyrhizobium jicamae</name>
    <dbReference type="NCBI Taxonomy" id="280332"/>
    <lineage>
        <taxon>Bacteria</taxon>
        <taxon>Pseudomonadati</taxon>
        <taxon>Pseudomonadota</taxon>
        <taxon>Alphaproteobacteria</taxon>
        <taxon>Hyphomicrobiales</taxon>
        <taxon>Nitrobacteraceae</taxon>
        <taxon>Bradyrhizobium</taxon>
    </lineage>
</organism>
<keyword evidence="2" id="KW-1185">Reference proteome</keyword>
<sequence length="60" mass="6583">MIGTAGRLVGHFIHNGATIQASFANAAEFFNSLLDSVWAANRDRIIEATLPTRDRLHNGF</sequence>
<dbReference type="EMBL" id="JAFCJH010000110">
    <property type="protein sequence ID" value="MBR0801801.1"/>
    <property type="molecule type" value="Genomic_DNA"/>
</dbReference>
<dbReference type="Proteomes" id="UP001315278">
    <property type="component" value="Unassembled WGS sequence"/>
</dbReference>